<accession>A0A3P7FRC5</accession>
<protein>
    <submittedName>
        <fullName evidence="1">Uncharacterized protein</fullName>
    </submittedName>
</protein>
<sequence>MELEEPINANDEKDVCDNNDVEVIRRVLDEMIERFFFSSAYFYLKYFRNDSKAFDPTMITHKIL</sequence>
<dbReference type="Proteomes" id="UP000270924">
    <property type="component" value="Unassembled WGS sequence"/>
</dbReference>
<name>A0A3P7FRC5_WUCBA</name>
<keyword evidence="2" id="KW-1185">Reference proteome</keyword>
<organism evidence="1 2">
    <name type="scientific">Wuchereria bancrofti</name>
    <dbReference type="NCBI Taxonomy" id="6293"/>
    <lineage>
        <taxon>Eukaryota</taxon>
        <taxon>Metazoa</taxon>
        <taxon>Ecdysozoa</taxon>
        <taxon>Nematoda</taxon>
        <taxon>Chromadorea</taxon>
        <taxon>Rhabditida</taxon>
        <taxon>Spirurina</taxon>
        <taxon>Spiruromorpha</taxon>
        <taxon>Filarioidea</taxon>
        <taxon>Onchocercidae</taxon>
        <taxon>Wuchereria</taxon>
    </lineage>
</organism>
<proteinExistence type="predicted"/>
<evidence type="ECO:0000313" key="2">
    <source>
        <dbReference type="Proteomes" id="UP000270924"/>
    </source>
</evidence>
<reference evidence="1 2" key="1">
    <citation type="submission" date="2018-11" db="EMBL/GenBank/DDBJ databases">
        <authorList>
            <consortium name="Pathogen Informatics"/>
        </authorList>
    </citation>
    <scope>NUCLEOTIDE SEQUENCE [LARGE SCALE GENOMIC DNA]</scope>
</reference>
<gene>
    <name evidence="1" type="ORF">WBA_LOCUS6654</name>
</gene>
<dbReference type="AlphaFoldDB" id="A0A3P7FRC5"/>
<dbReference type="InParanoid" id="A0A3P7FRC5"/>
<evidence type="ECO:0000313" key="1">
    <source>
        <dbReference type="EMBL" id="VDM13268.1"/>
    </source>
</evidence>
<dbReference type="EMBL" id="UYWW01004090">
    <property type="protein sequence ID" value="VDM13268.1"/>
    <property type="molecule type" value="Genomic_DNA"/>
</dbReference>